<reference evidence="3 4" key="1">
    <citation type="journal article" date="2014" name="Antonie Van Leeuwenhoek">
        <title>Fictibacillus enclensis sp. nov., isolated from marine sediment.</title>
        <authorList>
            <person name="Dastager S.G."/>
            <person name="Mawlankar R."/>
            <person name="Srinivasan K."/>
            <person name="Tang S.K."/>
            <person name="Lee J.C."/>
            <person name="Ramana V.V."/>
            <person name="Shouche Y.S."/>
        </authorList>
    </citation>
    <scope>NUCLEOTIDE SEQUENCE [LARGE SCALE GENOMIC DNA]</scope>
    <source>
        <strain evidence="3 4">NIO-1003</strain>
    </source>
</reference>
<dbReference type="PANTHER" id="PTHR43279:SF1">
    <property type="entry name" value="CATECHOL-2,3-DIOXYGENASE"/>
    <property type="match status" value="1"/>
</dbReference>
<dbReference type="PANTHER" id="PTHR43279">
    <property type="entry name" value="CATECHOL-2,3-DIOXYGENASE"/>
    <property type="match status" value="1"/>
</dbReference>
<feature type="domain" description="VOC" evidence="2">
    <location>
        <begin position="169"/>
        <end position="284"/>
    </location>
</feature>
<dbReference type="InterPro" id="IPR029068">
    <property type="entry name" value="Glyas_Bleomycin-R_OHBP_Dase"/>
</dbReference>
<dbReference type="InterPro" id="IPR004360">
    <property type="entry name" value="Glyas_Fos-R_dOase_dom"/>
</dbReference>
<keyword evidence="1" id="KW-0479">Metal-binding</keyword>
<accession>A0A0V8JEF5</accession>
<dbReference type="Pfam" id="PF00903">
    <property type="entry name" value="Glyoxalase"/>
    <property type="match status" value="1"/>
</dbReference>
<dbReference type="Gene3D" id="3.10.180.10">
    <property type="entry name" value="2,3-Dihydroxybiphenyl 1,2-Dioxygenase, domain 1"/>
    <property type="match status" value="2"/>
</dbReference>
<protein>
    <submittedName>
        <fullName evidence="3">Glyoxalase</fullName>
    </submittedName>
</protein>
<evidence type="ECO:0000259" key="2">
    <source>
        <dbReference type="PROSITE" id="PS51819"/>
    </source>
</evidence>
<evidence type="ECO:0000313" key="4">
    <source>
        <dbReference type="Proteomes" id="UP000054099"/>
    </source>
</evidence>
<dbReference type="AlphaFoldDB" id="A0A0V8JEF5"/>
<gene>
    <name evidence="3" type="ORF">AS030_07555</name>
</gene>
<sequence>MNFHTAPKTFVQQVQLIVEDLDRSLSFYQDILGFSILNRKDHKIELTLDGTSAILTIEQPQNAQPKQPRTNGLYHFALLVPTRKELANVLRHLLNIRYPLQGASDHLVSEALYLADPDGNGIEIYRDRDSGDWQWENGQVVMTTEPLDAQGLLAESEDMVFEGLSTETIMGHLHLHVAHLEEAEAFYCRGLGFEVVLRLGNQALFISTGKYHHHLGLNIWNGKGAPAPVSNAVGIKMFSVVYPTHEARKEAVIRLETLGFVSTQSENDFYLTDPSGTKMKLAVALQ</sequence>
<dbReference type="GO" id="GO:0046872">
    <property type="term" value="F:metal ion binding"/>
    <property type="evidence" value="ECO:0007669"/>
    <property type="project" value="UniProtKB-KW"/>
</dbReference>
<dbReference type="Proteomes" id="UP000054099">
    <property type="component" value="Unassembled WGS sequence"/>
</dbReference>
<comment type="caution">
    <text evidence="3">The sequence shown here is derived from an EMBL/GenBank/DDBJ whole genome shotgun (WGS) entry which is preliminary data.</text>
</comment>
<dbReference type="EMBL" id="LNQN01000001">
    <property type="protein sequence ID" value="KSU85353.1"/>
    <property type="molecule type" value="Genomic_DNA"/>
</dbReference>
<name>A0A0V8JEF5_9BACL</name>
<dbReference type="SUPFAM" id="SSF54593">
    <property type="entry name" value="Glyoxalase/Bleomycin resistance protein/Dihydroxybiphenyl dioxygenase"/>
    <property type="match status" value="2"/>
</dbReference>
<dbReference type="OrthoDB" id="9792626at2"/>
<dbReference type="CDD" id="cd16359">
    <property type="entry name" value="VOC_BsCatE_like_C"/>
    <property type="match status" value="1"/>
</dbReference>
<keyword evidence="4" id="KW-1185">Reference proteome</keyword>
<organism evidence="3 4">
    <name type="scientific">Fictibacillus enclensis</name>
    <dbReference type="NCBI Taxonomy" id="1017270"/>
    <lineage>
        <taxon>Bacteria</taxon>
        <taxon>Bacillati</taxon>
        <taxon>Bacillota</taxon>
        <taxon>Bacilli</taxon>
        <taxon>Bacillales</taxon>
        <taxon>Fictibacillaceae</taxon>
        <taxon>Fictibacillus</taxon>
    </lineage>
</organism>
<dbReference type="PROSITE" id="PS51819">
    <property type="entry name" value="VOC"/>
    <property type="match status" value="2"/>
</dbReference>
<dbReference type="RefSeq" id="WP_061970096.1">
    <property type="nucleotide sequence ID" value="NZ_FMAV01000001.1"/>
</dbReference>
<dbReference type="PROSITE" id="PS00934">
    <property type="entry name" value="GLYOXALASE_I_1"/>
    <property type="match status" value="1"/>
</dbReference>
<dbReference type="InterPro" id="IPR037523">
    <property type="entry name" value="VOC_core"/>
</dbReference>
<evidence type="ECO:0000256" key="1">
    <source>
        <dbReference type="ARBA" id="ARBA00022723"/>
    </source>
</evidence>
<proteinExistence type="predicted"/>
<dbReference type="GO" id="GO:0004462">
    <property type="term" value="F:lactoylglutathione lyase activity"/>
    <property type="evidence" value="ECO:0007669"/>
    <property type="project" value="InterPro"/>
</dbReference>
<dbReference type="InterPro" id="IPR018146">
    <property type="entry name" value="Glyoxalase_1_CS"/>
</dbReference>
<feature type="domain" description="VOC" evidence="2">
    <location>
        <begin position="10"/>
        <end position="127"/>
    </location>
</feature>
<evidence type="ECO:0000313" key="3">
    <source>
        <dbReference type="EMBL" id="KSU85353.1"/>
    </source>
</evidence>